<dbReference type="AlphaFoldDB" id="A0A1W1W706"/>
<dbReference type="Proteomes" id="UP000192660">
    <property type="component" value="Unassembled WGS sequence"/>
</dbReference>
<feature type="compositionally biased region" description="Basic and acidic residues" evidence="1">
    <location>
        <begin position="32"/>
        <end position="47"/>
    </location>
</feature>
<evidence type="ECO:0000256" key="1">
    <source>
        <dbReference type="SAM" id="MobiDB-lite"/>
    </source>
</evidence>
<name>A0A1W1W706_SULTA</name>
<accession>A0A1W1W706</accession>
<protein>
    <submittedName>
        <fullName evidence="2">Uncharacterized protein</fullName>
    </submittedName>
</protein>
<evidence type="ECO:0000313" key="3">
    <source>
        <dbReference type="Proteomes" id="UP000192660"/>
    </source>
</evidence>
<proteinExistence type="predicted"/>
<organism evidence="2 3">
    <name type="scientific">Sulfobacillus thermosulfidooxidans (strain DSM 9293 / VKM B-1269 / AT-1)</name>
    <dbReference type="NCBI Taxonomy" id="929705"/>
    <lineage>
        <taxon>Bacteria</taxon>
        <taxon>Bacillati</taxon>
        <taxon>Bacillota</taxon>
        <taxon>Clostridia</taxon>
        <taxon>Eubacteriales</taxon>
        <taxon>Clostridiales Family XVII. Incertae Sedis</taxon>
        <taxon>Sulfobacillus</taxon>
    </lineage>
</organism>
<feature type="region of interest" description="Disordered" evidence="1">
    <location>
        <begin position="22"/>
        <end position="48"/>
    </location>
</feature>
<reference evidence="3" key="1">
    <citation type="submission" date="2017-04" db="EMBL/GenBank/DDBJ databases">
        <authorList>
            <person name="Varghese N."/>
            <person name="Submissions S."/>
        </authorList>
    </citation>
    <scope>NUCLEOTIDE SEQUENCE [LARGE SCALE GENOMIC DNA]</scope>
    <source>
        <strain evidence="3">DSM 9293</strain>
    </source>
</reference>
<sequence length="266" mass="29174">MDDAELVGTLWRDAVTHPRCVIPGSEQQDGPKIPDHANGKTKGHVDSYRTSQKRPMALISRNPYKIQGTSPGSHPSRIRTKFIKVCVVTSPKRTAVVSTLKVCAGPHSQQELRAMVPAMTDSSAAPYYPSGPSSILLFKFGHLRSLSRGYALGHPISPTGWDWGTGARASPRPCPPVQKSLAFLHFDGHPGRLPSSDSLSHRRRGPKFSAPMQPIWVIKGNPLHYRRVGFAICGPLFNSQILPSVMRYRERATPGDDAIRSIKSSL</sequence>
<gene>
    <name evidence="2" type="ORF">SAMN00768000_0303</name>
</gene>
<dbReference type="EMBL" id="FWWY01000001">
    <property type="protein sequence ID" value="SMC02091.1"/>
    <property type="molecule type" value="Genomic_DNA"/>
</dbReference>
<keyword evidence="3" id="KW-1185">Reference proteome</keyword>
<evidence type="ECO:0000313" key="2">
    <source>
        <dbReference type="EMBL" id="SMC02091.1"/>
    </source>
</evidence>